<proteinExistence type="predicted"/>
<dbReference type="Proteomes" id="UP000048908">
    <property type="component" value="Unassembled WGS sequence"/>
</dbReference>
<evidence type="ECO:0000313" key="1">
    <source>
        <dbReference type="EMBL" id="CTQ34238.1"/>
    </source>
</evidence>
<protein>
    <recommendedName>
        <fullName evidence="3">Gene transfer agent protein</fullName>
    </recommendedName>
</protein>
<dbReference type="RefSeq" id="WP_055683614.1">
    <property type="nucleotide sequence ID" value="NZ_CXPG01000021.1"/>
</dbReference>
<accession>A0A0M6XTZ7</accession>
<dbReference type="InterPro" id="IPR021508">
    <property type="entry name" value="Gp17-like"/>
</dbReference>
<evidence type="ECO:0008006" key="3">
    <source>
        <dbReference type="Google" id="ProtNLM"/>
    </source>
</evidence>
<gene>
    <name evidence="1" type="ORF">JAN5088_03031</name>
</gene>
<dbReference type="Pfam" id="PF11367">
    <property type="entry name" value="Tail_completion_gp17"/>
    <property type="match status" value="1"/>
</dbReference>
<dbReference type="AlphaFoldDB" id="A0A0M6XTZ7"/>
<dbReference type="OrthoDB" id="7644395at2"/>
<sequence>MTYAMGESLQAAVFERMANDAGIGELARGAVFDAAPMAAPDLFVALGPERTTGRSDVTGRGAIHQFRISVVTRREGFMDAKALAARVSDALDGADLTLTRGRLVSMRFVRAEARRDKGAGARRIDLWFRARLDDDGSDDINSGEMT</sequence>
<reference evidence="1 2" key="1">
    <citation type="submission" date="2015-07" db="EMBL/GenBank/DDBJ databases">
        <authorList>
            <person name="Noorani M."/>
        </authorList>
    </citation>
    <scope>NUCLEOTIDE SEQUENCE [LARGE SCALE GENOMIC DNA]</scope>
    <source>
        <strain evidence="1 2">CECT 5088</strain>
    </source>
</reference>
<keyword evidence="2" id="KW-1185">Reference proteome</keyword>
<dbReference type="Gene3D" id="3.30.2000.30">
    <property type="match status" value="1"/>
</dbReference>
<name>A0A0M6XTZ7_9RHOB</name>
<evidence type="ECO:0000313" key="2">
    <source>
        <dbReference type="Proteomes" id="UP000048908"/>
    </source>
</evidence>
<dbReference type="EMBL" id="CXPG01000021">
    <property type="protein sequence ID" value="CTQ34238.1"/>
    <property type="molecule type" value="Genomic_DNA"/>
</dbReference>
<organism evidence="1 2">
    <name type="scientific">Jannaschia rubra</name>
    <dbReference type="NCBI Taxonomy" id="282197"/>
    <lineage>
        <taxon>Bacteria</taxon>
        <taxon>Pseudomonadati</taxon>
        <taxon>Pseudomonadota</taxon>
        <taxon>Alphaproteobacteria</taxon>
        <taxon>Rhodobacterales</taxon>
        <taxon>Roseobacteraceae</taxon>
        <taxon>Jannaschia</taxon>
    </lineage>
</organism>
<dbReference type="STRING" id="282197.SAMN04488517_103106"/>
<dbReference type="InterPro" id="IPR053745">
    <property type="entry name" value="Viral_Tail_Comp_sf"/>
</dbReference>